<evidence type="ECO:0000256" key="1">
    <source>
        <dbReference type="SAM" id="MobiDB-lite"/>
    </source>
</evidence>
<dbReference type="EMBL" id="SFCI01001675">
    <property type="protein sequence ID" value="TFY75206.1"/>
    <property type="molecule type" value="Genomic_DNA"/>
</dbReference>
<proteinExistence type="predicted"/>
<reference evidence="2 3" key="1">
    <citation type="submission" date="2019-02" db="EMBL/GenBank/DDBJ databases">
        <title>Genome sequencing of the rare red list fungi Hericium alpestre (H. flagellum).</title>
        <authorList>
            <person name="Buettner E."/>
            <person name="Kellner H."/>
        </authorList>
    </citation>
    <scope>NUCLEOTIDE SEQUENCE [LARGE SCALE GENOMIC DNA]</scope>
    <source>
        <strain evidence="2 3">DSM 108284</strain>
    </source>
</reference>
<keyword evidence="3" id="KW-1185">Reference proteome</keyword>
<evidence type="ECO:0000313" key="2">
    <source>
        <dbReference type="EMBL" id="TFY75206.1"/>
    </source>
</evidence>
<dbReference type="OrthoDB" id="1668230at2759"/>
<dbReference type="Proteomes" id="UP000298061">
    <property type="component" value="Unassembled WGS sequence"/>
</dbReference>
<feature type="compositionally biased region" description="Basic and acidic residues" evidence="1">
    <location>
        <begin position="19"/>
        <end position="29"/>
    </location>
</feature>
<comment type="caution">
    <text evidence="2">The sequence shown here is derived from an EMBL/GenBank/DDBJ whole genome shotgun (WGS) entry which is preliminary data.</text>
</comment>
<name>A0A4Y9ZK80_9AGAM</name>
<protein>
    <submittedName>
        <fullName evidence="2">Uncharacterized protein</fullName>
    </submittedName>
</protein>
<accession>A0A4Y9ZK80</accession>
<sequence length="373" mass="42077">MFVATVPVHILKHMLDDRTQSHADEDRHPSHQIPPGLPRIPFHMPEPDIPSEKPCSKCSMAASSTPSKNEAAPVATSRSGPLAIMTIATGEEADEEQYRTHLKHEFHAGHMYRSLFCLSSTYCYLVNLPLWMPSPIVLGAVGYLSKPQGWFVTLFNAFEPLESSSGHASYIKSLSEYGSIKQGHNKQNRFTAVHHGLHHAQDHLALDWSLGYPEYGLLLSHVRNVSHPFSISSWHLDAFDVQANRETAHLYTEKANHKHIKNLEHPKLWLRNYVDDIVRIYGHEHGIKKADLIFVAGALDAREHMLFITWVLTIDVASGEDMPKTDTHDLEVALKLASLAHKVSTVKVHHEKWNMVLITPLHPEVETKEVSKT</sequence>
<evidence type="ECO:0000313" key="3">
    <source>
        <dbReference type="Proteomes" id="UP000298061"/>
    </source>
</evidence>
<organism evidence="2 3">
    <name type="scientific">Hericium alpestre</name>
    <dbReference type="NCBI Taxonomy" id="135208"/>
    <lineage>
        <taxon>Eukaryota</taxon>
        <taxon>Fungi</taxon>
        <taxon>Dikarya</taxon>
        <taxon>Basidiomycota</taxon>
        <taxon>Agaricomycotina</taxon>
        <taxon>Agaricomycetes</taxon>
        <taxon>Russulales</taxon>
        <taxon>Hericiaceae</taxon>
        <taxon>Hericium</taxon>
    </lineage>
</organism>
<dbReference type="AlphaFoldDB" id="A0A4Y9ZK80"/>
<gene>
    <name evidence="2" type="ORF">EWM64_g8808</name>
</gene>
<feature type="region of interest" description="Disordered" evidence="1">
    <location>
        <begin position="19"/>
        <end position="75"/>
    </location>
</feature>